<evidence type="ECO:0000259" key="2">
    <source>
        <dbReference type="Pfam" id="PF07593"/>
    </source>
</evidence>
<dbReference type="AlphaFoldDB" id="A0A0F9QK12"/>
<dbReference type="Pfam" id="PF07593">
    <property type="entry name" value="UnbV_ASPIC"/>
    <property type="match status" value="1"/>
</dbReference>
<dbReference type="SUPFAM" id="SSF69318">
    <property type="entry name" value="Integrin alpha N-terminal domain"/>
    <property type="match status" value="1"/>
</dbReference>
<dbReference type="InterPro" id="IPR013517">
    <property type="entry name" value="FG-GAP"/>
</dbReference>
<accession>A0A0F9QK12</accession>
<dbReference type="InterPro" id="IPR027039">
    <property type="entry name" value="Crtac1"/>
</dbReference>
<organism evidence="3">
    <name type="scientific">marine sediment metagenome</name>
    <dbReference type="NCBI Taxonomy" id="412755"/>
    <lineage>
        <taxon>unclassified sequences</taxon>
        <taxon>metagenomes</taxon>
        <taxon>ecological metagenomes</taxon>
    </lineage>
</organism>
<comment type="caution">
    <text evidence="3">The sequence shown here is derived from an EMBL/GenBank/DDBJ whole genome shotgun (WGS) entry which is preliminary data.</text>
</comment>
<sequence>MKNKWNNRVSLIFVACVLIIALASLSFSMVNTTMNVKKKIKKSKNVDSTAYPFRFRDVGNALGLFPAAAEIKGHAAAWGDVNGDNYVDLYIGTFESSSPSKPNMLFINKGGQFALSNQESVRIATRSTGTIFADLDNDGDLDLYVGSMPMVEKGLVGCSMFENDGKGNFKNISENNAACPIEFGGRSSTVLDYDGDGLLDILVGEDPAKGYNGSPTHSFRLFHNEGNLKFKDITSEAGLPLGIPGYGVAAADVNNDGWPDFFVACQGGVYGDEYAESKMGNKLFINNRNGTFTEIKSLNKLFEWKGAGGDKMVCGISFGDINGDGMLDIVLGPHFILPAKNPQPLRLFVNSGNDNKGFPKFKEITEEAGFKPIYMKQPHIEIQDMDNDGLPDITTSAIRFKDGKPYPIIFRNTGLNKKGVPVFQDFKINDYPTKEDFKINKSSTFWDKTLMEGTAMYGAPAPTADFNNDGKLDIFLTSWWPEKPSLLLKNETVGGSWLNVAVIGNNGVNRMGVGAKVKIYKKGKLGSKNHLLGTQDISVGYGYASGHEAITHFGLGNHKKVDVEVILPNEKGKLFKRNVEVNQKITIQ</sequence>
<dbReference type="Gene3D" id="2.130.10.130">
    <property type="entry name" value="Integrin alpha, N-terminal"/>
    <property type="match status" value="2"/>
</dbReference>
<proteinExistence type="predicted"/>
<name>A0A0F9QK12_9ZZZZ</name>
<protein>
    <recommendedName>
        <fullName evidence="2">ASPIC/UnbV domain-containing protein</fullName>
    </recommendedName>
</protein>
<evidence type="ECO:0000256" key="1">
    <source>
        <dbReference type="ARBA" id="ARBA00022729"/>
    </source>
</evidence>
<reference evidence="3" key="1">
    <citation type="journal article" date="2015" name="Nature">
        <title>Complex archaea that bridge the gap between prokaryotes and eukaryotes.</title>
        <authorList>
            <person name="Spang A."/>
            <person name="Saw J.H."/>
            <person name="Jorgensen S.L."/>
            <person name="Zaremba-Niedzwiedzka K."/>
            <person name="Martijn J."/>
            <person name="Lind A.E."/>
            <person name="van Eijk R."/>
            <person name="Schleper C."/>
            <person name="Guy L."/>
            <person name="Ettema T.J."/>
        </authorList>
    </citation>
    <scope>NUCLEOTIDE SEQUENCE</scope>
</reference>
<dbReference type="EMBL" id="LAZR01001900">
    <property type="protein sequence ID" value="KKN37352.1"/>
    <property type="molecule type" value="Genomic_DNA"/>
</dbReference>
<dbReference type="InterPro" id="IPR028994">
    <property type="entry name" value="Integrin_alpha_N"/>
</dbReference>
<dbReference type="InterPro" id="IPR011519">
    <property type="entry name" value="UnbV_ASPIC"/>
</dbReference>
<evidence type="ECO:0000313" key="3">
    <source>
        <dbReference type="EMBL" id="KKN37352.1"/>
    </source>
</evidence>
<gene>
    <name evidence="3" type="ORF">LCGC14_0764450</name>
</gene>
<dbReference type="PANTHER" id="PTHR16026">
    <property type="entry name" value="CARTILAGE ACIDIC PROTEIN 1"/>
    <property type="match status" value="1"/>
</dbReference>
<dbReference type="PANTHER" id="PTHR16026:SF0">
    <property type="entry name" value="CARTILAGE ACIDIC PROTEIN 1"/>
    <property type="match status" value="1"/>
</dbReference>
<dbReference type="Pfam" id="PF13517">
    <property type="entry name" value="FG-GAP_3"/>
    <property type="match status" value="3"/>
</dbReference>
<feature type="domain" description="ASPIC/UnbV" evidence="2">
    <location>
        <begin position="512"/>
        <end position="586"/>
    </location>
</feature>
<keyword evidence="1" id="KW-0732">Signal</keyword>